<evidence type="ECO:0000256" key="1">
    <source>
        <dbReference type="SAM" id="Phobius"/>
    </source>
</evidence>
<dbReference type="AlphaFoldDB" id="A0A6B0UJE8"/>
<reference evidence="2" key="1">
    <citation type="submission" date="2019-12" db="EMBL/GenBank/DDBJ databases">
        <title>An insight into the sialome of adult female Ixodes ricinus ticks feeding for 6 days.</title>
        <authorList>
            <person name="Perner J."/>
            <person name="Ribeiro J.M.C."/>
        </authorList>
    </citation>
    <scope>NUCLEOTIDE SEQUENCE</scope>
    <source>
        <strain evidence="2">Semi-engorged</strain>
        <tissue evidence="2">Salivary glands</tissue>
    </source>
</reference>
<proteinExistence type="predicted"/>
<sequence>MFAFVMLWKSSPWALFFCYFFIKFICFVHASTKLSSTPPQSYCPLCHRAIFSTKLKTTLCLVSSCPLSVVFCTVLTICYLSGRNFERSEYLRYFVWPGVITFPLLLEHPL</sequence>
<feature type="transmembrane region" description="Helical" evidence="1">
    <location>
        <begin position="12"/>
        <end position="30"/>
    </location>
</feature>
<organism evidence="2">
    <name type="scientific">Ixodes ricinus</name>
    <name type="common">Common tick</name>
    <name type="synonym">Acarus ricinus</name>
    <dbReference type="NCBI Taxonomy" id="34613"/>
    <lineage>
        <taxon>Eukaryota</taxon>
        <taxon>Metazoa</taxon>
        <taxon>Ecdysozoa</taxon>
        <taxon>Arthropoda</taxon>
        <taxon>Chelicerata</taxon>
        <taxon>Arachnida</taxon>
        <taxon>Acari</taxon>
        <taxon>Parasitiformes</taxon>
        <taxon>Ixodida</taxon>
        <taxon>Ixodoidea</taxon>
        <taxon>Ixodidae</taxon>
        <taxon>Ixodinae</taxon>
        <taxon>Ixodes</taxon>
    </lineage>
</organism>
<keyword evidence="1" id="KW-0812">Transmembrane</keyword>
<dbReference type="EMBL" id="GIFC01007685">
    <property type="protein sequence ID" value="MXU89768.1"/>
    <property type="molecule type" value="Transcribed_RNA"/>
</dbReference>
<protein>
    <submittedName>
        <fullName evidence="2">Uncharacterized protein</fullName>
    </submittedName>
</protein>
<feature type="transmembrane region" description="Helical" evidence="1">
    <location>
        <begin position="61"/>
        <end position="81"/>
    </location>
</feature>
<keyword evidence="1" id="KW-1133">Transmembrane helix</keyword>
<accession>A0A6B0UJE8</accession>
<keyword evidence="1" id="KW-0472">Membrane</keyword>
<name>A0A6B0UJE8_IXORI</name>
<evidence type="ECO:0000313" key="2">
    <source>
        <dbReference type="EMBL" id="MXU89768.1"/>
    </source>
</evidence>